<evidence type="ECO:0000313" key="2">
    <source>
        <dbReference type="EMBL" id="PIS04966.1"/>
    </source>
</evidence>
<comment type="caution">
    <text evidence="2">The sequence shown here is derived from an EMBL/GenBank/DDBJ whole genome shotgun (WGS) entry which is preliminary data.</text>
</comment>
<evidence type="ECO:0000259" key="1">
    <source>
        <dbReference type="Pfam" id="PF00535"/>
    </source>
</evidence>
<dbReference type="Gene3D" id="3.90.550.10">
    <property type="entry name" value="Spore Coat Polysaccharide Biosynthesis Protein SpsA, Chain A"/>
    <property type="match status" value="1"/>
</dbReference>
<dbReference type="Proteomes" id="UP000230935">
    <property type="component" value="Unassembled WGS sequence"/>
</dbReference>
<dbReference type="Pfam" id="PF00535">
    <property type="entry name" value="Glycos_transf_2"/>
    <property type="match status" value="1"/>
</dbReference>
<dbReference type="PANTHER" id="PTHR43179">
    <property type="entry name" value="RHAMNOSYLTRANSFERASE WBBL"/>
    <property type="match status" value="1"/>
</dbReference>
<accession>A0A2H0W0W6</accession>
<name>A0A2H0W0W6_9BACT</name>
<protein>
    <recommendedName>
        <fullName evidence="1">Glycosyltransferase 2-like domain-containing protein</fullName>
    </recommendedName>
</protein>
<dbReference type="EMBL" id="PEZZ01000029">
    <property type="protein sequence ID" value="PIS04966.1"/>
    <property type="molecule type" value="Genomic_DNA"/>
</dbReference>
<dbReference type="SUPFAM" id="SSF53448">
    <property type="entry name" value="Nucleotide-diphospho-sugar transferases"/>
    <property type="match status" value="1"/>
</dbReference>
<dbReference type="CDD" id="cd04186">
    <property type="entry name" value="GT_2_like_c"/>
    <property type="match status" value="1"/>
</dbReference>
<dbReference type="InterPro" id="IPR029044">
    <property type="entry name" value="Nucleotide-diphossugar_trans"/>
</dbReference>
<reference evidence="3" key="1">
    <citation type="submission" date="2017-09" db="EMBL/GenBank/DDBJ databases">
        <title>Depth-based differentiation of microbial function through sediment-hosted aquifers and enrichment of novel symbionts in the deep terrestrial subsurface.</title>
        <authorList>
            <person name="Probst A.J."/>
            <person name="Ladd B."/>
            <person name="Jarett J.K."/>
            <person name="Geller-Mcgrath D.E."/>
            <person name="Sieber C.M.K."/>
            <person name="Emerson J.B."/>
            <person name="Anantharaman K."/>
            <person name="Thomas B.C."/>
            <person name="Malmstrom R."/>
            <person name="Stieglmeier M."/>
            <person name="Klingl A."/>
            <person name="Woyke T."/>
            <person name="Ryan C.M."/>
            <person name="Banfield J.F."/>
        </authorList>
    </citation>
    <scope>NUCLEOTIDE SEQUENCE [LARGE SCALE GENOMIC DNA]</scope>
</reference>
<dbReference type="AlphaFoldDB" id="A0A2H0W0W6"/>
<organism evidence="2 3">
    <name type="scientific">Candidatus Buchananbacteria bacterium CG10_big_fil_rev_8_21_14_0_10_42_9</name>
    <dbReference type="NCBI Taxonomy" id="1974526"/>
    <lineage>
        <taxon>Bacteria</taxon>
        <taxon>Candidatus Buchananiibacteriota</taxon>
    </lineage>
</organism>
<dbReference type="InterPro" id="IPR001173">
    <property type="entry name" value="Glyco_trans_2-like"/>
</dbReference>
<proteinExistence type="predicted"/>
<feature type="domain" description="Glycosyltransferase 2-like" evidence="1">
    <location>
        <begin position="4"/>
        <end position="191"/>
    </location>
</feature>
<dbReference type="PANTHER" id="PTHR43179:SF7">
    <property type="entry name" value="RHAMNOSYLTRANSFERASE WBBL"/>
    <property type="match status" value="1"/>
</dbReference>
<gene>
    <name evidence="2" type="ORF">COT81_03780</name>
</gene>
<evidence type="ECO:0000313" key="3">
    <source>
        <dbReference type="Proteomes" id="UP000230935"/>
    </source>
</evidence>
<sequence>MKVSIIIVTFNSWPEVQNCLKSIFEHTSNLEIEVVMVDNASNDRTAAKVKTQFPQIKLIENLKNLGFAAANNLGVKNSSGGFLLFLNPDVELFKDALNQLLQASKNDTSAGIISGLLIDQGGKIQTTYIRNFPTPLKTILFDTKLKVIAELMPGLKRWYYPKINMGLKKQKVDQPAGACMMIRRETFKKIGGFDEQFFLFFEDVDLAYRLKQAGYKNYVLPKVKLKHLGGMSIAKERKSKIRSQFLKSAKQYFKKQKKLRK</sequence>